<evidence type="ECO:0000256" key="1">
    <source>
        <dbReference type="SAM" id="MobiDB-lite"/>
    </source>
</evidence>
<feature type="region of interest" description="Disordered" evidence="1">
    <location>
        <begin position="56"/>
        <end position="78"/>
    </location>
</feature>
<gene>
    <name evidence="2" type="ORF">QVD17_08540</name>
</gene>
<dbReference type="AlphaFoldDB" id="A0AAD8KZK7"/>
<organism evidence="2 3">
    <name type="scientific">Tagetes erecta</name>
    <name type="common">African marigold</name>
    <dbReference type="NCBI Taxonomy" id="13708"/>
    <lineage>
        <taxon>Eukaryota</taxon>
        <taxon>Viridiplantae</taxon>
        <taxon>Streptophyta</taxon>
        <taxon>Embryophyta</taxon>
        <taxon>Tracheophyta</taxon>
        <taxon>Spermatophyta</taxon>
        <taxon>Magnoliopsida</taxon>
        <taxon>eudicotyledons</taxon>
        <taxon>Gunneridae</taxon>
        <taxon>Pentapetalae</taxon>
        <taxon>asterids</taxon>
        <taxon>campanulids</taxon>
        <taxon>Asterales</taxon>
        <taxon>Asteraceae</taxon>
        <taxon>Asteroideae</taxon>
        <taxon>Heliantheae alliance</taxon>
        <taxon>Tageteae</taxon>
        <taxon>Tagetes</taxon>
    </lineage>
</organism>
<protein>
    <submittedName>
        <fullName evidence="2">Uncharacterized protein</fullName>
    </submittedName>
</protein>
<proteinExistence type="predicted"/>
<reference evidence="2" key="1">
    <citation type="journal article" date="2023" name="bioRxiv">
        <title>Improved chromosome-level genome assembly for marigold (Tagetes erecta).</title>
        <authorList>
            <person name="Jiang F."/>
            <person name="Yuan L."/>
            <person name="Wang S."/>
            <person name="Wang H."/>
            <person name="Xu D."/>
            <person name="Wang A."/>
            <person name="Fan W."/>
        </authorList>
    </citation>
    <scope>NUCLEOTIDE SEQUENCE</scope>
    <source>
        <strain evidence="2">WSJ</strain>
        <tissue evidence="2">Leaf</tissue>
    </source>
</reference>
<name>A0AAD8KZK7_TARER</name>
<feature type="region of interest" description="Disordered" evidence="1">
    <location>
        <begin position="92"/>
        <end position="112"/>
    </location>
</feature>
<feature type="region of interest" description="Disordered" evidence="1">
    <location>
        <begin position="1"/>
        <end position="41"/>
    </location>
</feature>
<keyword evidence="3" id="KW-1185">Reference proteome</keyword>
<dbReference type="Proteomes" id="UP001229421">
    <property type="component" value="Unassembled WGS sequence"/>
</dbReference>
<evidence type="ECO:0000313" key="3">
    <source>
        <dbReference type="Proteomes" id="UP001229421"/>
    </source>
</evidence>
<feature type="compositionally biased region" description="Polar residues" evidence="1">
    <location>
        <begin position="1"/>
        <end position="11"/>
    </location>
</feature>
<accession>A0AAD8KZK7</accession>
<evidence type="ECO:0000313" key="2">
    <source>
        <dbReference type="EMBL" id="KAK1431833.1"/>
    </source>
</evidence>
<dbReference type="EMBL" id="JAUHHV010000002">
    <property type="protein sequence ID" value="KAK1431833.1"/>
    <property type="molecule type" value="Genomic_DNA"/>
</dbReference>
<comment type="caution">
    <text evidence="2">The sequence shown here is derived from an EMBL/GenBank/DDBJ whole genome shotgun (WGS) entry which is preliminary data.</text>
</comment>
<sequence>MNQGHDNNLSGKGNKDEEVALMVQSEQIKKSDDEHQEEESEVEVFIETDQAKIQNGHPVKIKSYHPRNQTKQGYGFKNPKFVKWQNDERKKQIVGDRQRQIKNFSPSKKSSRSFISESKLKMNYQDNKFLKPVNFVSIGIFDLNNF</sequence>